<dbReference type="GO" id="GO:0032259">
    <property type="term" value="P:methylation"/>
    <property type="evidence" value="ECO:0007669"/>
    <property type="project" value="UniProtKB-KW"/>
</dbReference>
<evidence type="ECO:0000256" key="2">
    <source>
        <dbReference type="ARBA" id="ARBA00022603"/>
    </source>
</evidence>
<evidence type="ECO:0000313" key="7">
    <source>
        <dbReference type="EMBL" id="XAM17520.1"/>
    </source>
</evidence>
<evidence type="ECO:0000256" key="3">
    <source>
        <dbReference type="ARBA" id="ARBA00022679"/>
    </source>
</evidence>
<dbReference type="InterPro" id="IPR011639">
    <property type="entry name" value="MethylTrfase_TaqI-like_dom"/>
</dbReference>
<keyword evidence="2 7" id="KW-0489">Methyltransferase</keyword>
<keyword evidence="3" id="KW-0808">Transferase</keyword>
<gene>
    <name evidence="7" type="ORF">V3I05_07480</name>
</gene>
<organism evidence="7 8">
    <name type="scientific">Helicobacter mastomyrinus</name>
    <dbReference type="NCBI Taxonomy" id="287948"/>
    <lineage>
        <taxon>Bacteria</taxon>
        <taxon>Pseudomonadati</taxon>
        <taxon>Campylobacterota</taxon>
        <taxon>Epsilonproteobacteria</taxon>
        <taxon>Campylobacterales</taxon>
        <taxon>Helicobacteraceae</taxon>
        <taxon>Helicobacter</taxon>
    </lineage>
</organism>
<evidence type="ECO:0000256" key="1">
    <source>
        <dbReference type="ARBA" id="ARBA00011900"/>
    </source>
</evidence>
<dbReference type="Pfam" id="PF07669">
    <property type="entry name" value="Eco57I"/>
    <property type="match status" value="1"/>
</dbReference>
<keyword evidence="8" id="KW-1185">Reference proteome</keyword>
<dbReference type="Gene3D" id="3.40.50.150">
    <property type="entry name" value="Vaccinia Virus protein VP39"/>
    <property type="match status" value="1"/>
</dbReference>
<dbReference type="Proteomes" id="UP001434737">
    <property type="component" value="Chromosome"/>
</dbReference>
<proteinExistence type="predicted"/>
<dbReference type="PROSITE" id="PS00092">
    <property type="entry name" value="N6_MTASE"/>
    <property type="match status" value="1"/>
</dbReference>
<dbReference type="PANTHER" id="PTHR33841">
    <property type="entry name" value="DNA METHYLTRANSFERASE YEEA-RELATED"/>
    <property type="match status" value="1"/>
</dbReference>
<dbReference type="RefSeq" id="WP_300447435.1">
    <property type="nucleotide sequence ID" value="NZ_CP145316.1"/>
</dbReference>
<dbReference type="InterPro" id="IPR002052">
    <property type="entry name" value="DNA_methylase_N6_adenine_CS"/>
</dbReference>
<dbReference type="PANTHER" id="PTHR33841:SF1">
    <property type="entry name" value="DNA METHYLTRANSFERASE A"/>
    <property type="match status" value="1"/>
</dbReference>
<reference evidence="7 8" key="1">
    <citation type="submission" date="2024-02" db="EMBL/GenBank/DDBJ databases">
        <title>Genome and pathogenicity analysis of Helicobacter mastomyrinus isolated from mice.</title>
        <authorList>
            <person name="Zhu L."/>
        </authorList>
    </citation>
    <scope>NUCLEOTIDE SEQUENCE [LARGE SCALE GENOMIC DNA]</scope>
    <source>
        <strain evidence="7 8">Hm-17</strain>
    </source>
</reference>
<dbReference type="InterPro" id="IPR050953">
    <property type="entry name" value="N4_N6_ade-DNA_methylase"/>
</dbReference>
<dbReference type="SUPFAM" id="SSF53335">
    <property type="entry name" value="S-adenosyl-L-methionine-dependent methyltransferases"/>
    <property type="match status" value="1"/>
</dbReference>
<feature type="domain" description="Type II methyltransferase M.TaqI-like" evidence="6">
    <location>
        <begin position="13"/>
        <end position="79"/>
    </location>
</feature>
<evidence type="ECO:0000313" key="8">
    <source>
        <dbReference type="Proteomes" id="UP001434737"/>
    </source>
</evidence>
<dbReference type="InterPro" id="IPR029063">
    <property type="entry name" value="SAM-dependent_MTases_sf"/>
</dbReference>
<accession>A0ABZ3F476</accession>
<sequence>MDTPSATQHVRSRTKQGFDIVIANPPYAQMPKGILPADTFRYSEGKDKGKQNLYKVFVEHAYNLATSQGIFCLITQSTIKQIIEFPKIAPTKEGQVFKSALQGTAILLCVRNTPSPTHCFTLSIHNDRITIKKPIFESIKQQSIIAFYPQRFEIPLIKRGEINILQKVKSDKISLGSLLNGTLQGNINTIHLKKIFADSHTGFFSH</sequence>
<evidence type="ECO:0000259" key="6">
    <source>
        <dbReference type="Pfam" id="PF07669"/>
    </source>
</evidence>
<dbReference type="EMBL" id="CP145316">
    <property type="protein sequence ID" value="XAM17520.1"/>
    <property type="molecule type" value="Genomic_DNA"/>
</dbReference>
<name>A0ABZ3F476_9HELI</name>
<comment type="catalytic activity">
    <reaction evidence="5">
        <text>a 2'-deoxyadenosine in DNA + S-adenosyl-L-methionine = an N(6)-methyl-2'-deoxyadenosine in DNA + S-adenosyl-L-homocysteine + H(+)</text>
        <dbReference type="Rhea" id="RHEA:15197"/>
        <dbReference type="Rhea" id="RHEA-COMP:12418"/>
        <dbReference type="Rhea" id="RHEA-COMP:12419"/>
        <dbReference type="ChEBI" id="CHEBI:15378"/>
        <dbReference type="ChEBI" id="CHEBI:57856"/>
        <dbReference type="ChEBI" id="CHEBI:59789"/>
        <dbReference type="ChEBI" id="CHEBI:90615"/>
        <dbReference type="ChEBI" id="CHEBI:90616"/>
        <dbReference type="EC" id="2.1.1.72"/>
    </reaction>
</comment>
<keyword evidence="4" id="KW-0949">S-adenosyl-L-methionine</keyword>
<evidence type="ECO:0000256" key="4">
    <source>
        <dbReference type="ARBA" id="ARBA00022691"/>
    </source>
</evidence>
<evidence type="ECO:0000256" key="5">
    <source>
        <dbReference type="ARBA" id="ARBA00047942"/>
    </source>
</evidence>
<protein>
    <recommendedName>
        <fullName evidence="1">site-specific DNA-methyltransferase (adenine-specific)</fullName>
        <ecNumber evidence="1">2.1.1.72</ecNumber>
    </recommendedName>
</protein>
<dbReference type="GO" id="GO:0008168">
    <property type="term" value="F:methyltransferase activity"/>
    <property type="evidence" value="ECO:0007669"/>
    <property type="project" value="UniProtKB-KW"/>
</dbReference>
<dbReference type="EC" id="2.1.1.72" evidence="1"/>